<name>A0A0A0BXT5_9CELL</name>
<evidence type="ECO:0000313" key="10">
    <source>
        <dbReference type="Proteomes" id="UP000029839"/>
    </source>
</evidence>
<evidence type="ECO:0000256" key="3">
    <source>
        <dbReference type="ARBA" id="ARBA00012663"/>
    </source>
</evidence>
<dbReference type="GO" id="GO:0009254">
    <property type="term" value="P:peptidoglycan turnover"/>
    <property type="evidence" value="ECO:0007669"/>
    <property type="project" value="TreeGrafter"/>
</dbReference>
<dbReference type="OrthoDB" id="9805821at2"/>
<keyword evidence="7" id="KW-0732">Signal</keyword>
<reference evidence="9 10" key="2">
    <citation type="journal article" date="2015" name="Stand. Genomic Sci.">
        <title>Draft genome sequence of Cellulomonas carbonis T26(T) and comparative analysis of six Cellulomonas genomes.</title>
        <authorList>
            <person name="Zhuang W."/>
            <person name="Zhang S."/>
            <person name="Xia X."/>
            <person name="Wang G."/>
        </authorList>
    </citation>
    <scope>NUCLEOTIDE SEQUENCE [LARGE SCALE GENOMIC DNA]</scope>
    <source>
        <strain evidence="9 10">T26</strain>
    </source>
</reference>
<dbReference type="InterPro" id="IPR036962">
    <property type="entry name" value="Glyco_hydro_3_N_sf"/>
</dbReference>
<feature type="signal peptide" evidence="7">
    <location>
        <begin position="1"/>
        <end position="22"/>
    </location>
</feature>
<dbReference type="Proteomes" id="UP000029839">
    <property type="component" value="Unassembled WGS sequence"/>
</dbReference>
<keyword evidence="5" id="KW-0326">Glycosidase</keyword>
<dbReference type="EMBL" id="AXCY01000010">
    <property type="protein sequence ID" value="KGM11999.1"/>
    <property type="molecule type" value="Genomic_DNA"/>
</dbReference>
<accession>A0A0A0BXT5</accession>
<dbReference type="PROSITE" id="PS51257">
    <property type="entry name" value="PROKAR_LIPOPROTEIN"/>
    <property type="match status" value="1"/>
</dbReference>
<dbReference type="AlphaFoldDB" id="A0A0A0BXT5"/>
<comment type="caution">
    <text evidence="9">The sequence shown here is derived from an EMBL/GenBank/DDBJ whole genome shotgun (WGS) entry which is preliminary data.</text>
</comment>
<proteinExistence type="inferred from homology"/>
<keyword evidence="4" id="KW-0378">Hydrolase</keyword>
<gene>
    <name evidence="9" type="ORF">N868_03495</name>
</gene>
<dbReference type="Pfam" id="PF00933">
    <property type="entry name" value="Glyco_hydro_3"/>
    <property type="match status" value="1"/>
</dbReference>
<dbReference type="SUPFAM" id="SSF51445">
    <property type="entry name" value="(Trans)glycosidases"/>
    <property type="match status" value="1"/>
</dbReference>
<keyword evidence="10" id="KW-1185">Reference proteome</keyword>
<protein>
    <recommendedName>
        <fullName evidence="3">beta-N-acetylhexosaminidase</fullName>
        <ecNumber evidence="3">3.2.1.52</ecNumber>
    </recommendedName>
</protein>
<evidence type="ECO:0000256" key="7">
    <source>
        <dbReference type="SAM" id="SignalP"/>
    </source>
</evidence>
<dbReference type="GO" id="GO:0005975">
    <property type="term" value="P:carbohydrate metabolic process"/>
    <property type="evidence" value="ECO:0007669"/>
    <property type="project" value="InterPro"/>
</dbReference>
<evidence type="ECO:0000256" key="6">
    <source>
        <dbReference type="SAM" id="MobiDB-lite"/>
    </source>
</evidence>
<reference evidence="9 10" key="1">
    <citation type="submission" date="2013-08" db="EMBL/GenBank/DDBJ databases">
        <title>Genome sequencing of Cellulomonas carbonis T26.</title>
        <authorList>
            <person name="Chen F."/>
            <person name="Li Y."/>
            <person name="Wang G."/>
        </authorList>
    </citation>
    <scope>NUCLEOTIDE SEQUENCE [LARGE SCALE GENOMIC DNA]</scope>
    <source>
        <strain evidence="9 10">T26</strain>
    </source>
</reference>
<feature type="chain" id="PRO_5038435077" description="beta-N-acetylhexosaminidase" evidence="7">
    <location>
        <begin position="23"/>
        <end position="425"/>
    </location>
</feature>
<dbReference type="InterPro" id="IPR017853">
    <property type="entry name" value="GH"/>
</dbReference>
<comment type="catalytic activity">
    <reaction evidence="1">
        <text>Hydrolysis of terminal non-reducing N-acetyl-D-hexosamine residues in N-acetyl-beta-D-hexosaminides.</text>
        <dbReference type="EC" id="3.2.1.52"/>
    </reaction>
</comment>
<evidence type="ECO:0000256" key="5">
    <source>
        <dbReference type="ARBA" id="ARBA00023295"/>
    </source>
</evidence>
<dbReference type="PANTHER" id="PTHR30480:SF13">
    <property type="entry name" value="BETA-HEXOSAMINIDASE"/>
    <property type="match status" value="1"/>
</dbReference>
<feature type="domain" description="Glycoside hydrolase family 3 N-terminal" evidence="8">
    <location>
        <begin position="93"/>
        <end position="387"/>
    </location>
</feature>
<dbReference type="InterPro" id="IPR001764">
    <property type="entry name" value="Glyco_hydro_3_N"/>
</dbReference>
<organism evidence="9 10">
    <name type="scientific">Cellulomonas carbonis T26</name>
    <dbReference type="NCBI Taxonomy" id="947969"/>
    <lineage>
        <taxon>Bacteria</taxon>
        <taxon>Bacillati</taxon>
        <taxon>Actinomycetota</taxon>
        <taxon>Actinomycetes</taxon>
        <taxon>Micrococcales</taxon>
        <taxon>Cellulomonadaceae</taxon>
        <taxon>Cellulomonas</taxon>
    </lineage>
</organism>
<evidence type="ECO:0000256" key="1">
    <source>
        <dbReference type="ARBA" id="ARBA00001231"/>
    </source>
</evidence>
<evidence type="ECO:0000259" key="8">
    <source>
        <dbReference type="Pfam" id="PF00933"/>
    </source>
</evidence>
<dbReference type="GO" id="GO:0004563">
    <property type="term" value="F:beta-N-acetylhexosaminidase activity"/>
    <property type="evidence" value="ECO:0007669"/>
    <property type="project" value="UniProtKB-EC"/>
</dbReference>
<evidence type="ECO:0000256" key="2">
    <source>
        <dbReference type="ARBA" id="ARBA00005336"/>
    </source>
</evidence>
<sequence length="425" mass="42689">MSRRSPGSGPATVLLSCTLVLAACSVPLGSTAAPAAVGAAGGAEHVGDRGPGAVAGTGSAPAADDDACTPAPLADRAAAVLVVGLPHVTSPDDPLVAEVTRVGVGGVFLSEANVVDASQVTELVAGLRERSPRPLVVSTDEESGRVSVTRAIVGSGPSPRRLAAQRTPDEVREVAAGIGERLAAVGVDLDLAPSLDLDDGPWDGTIGDRSFGGDPEVASEYGLAFAAGLDDAGVVPTVKHFPGHGSSSADTHRTSDVVAAPLAELQSHDLEPFQDAVDAGAPVVMLNHLAYEALNPDLPASLSPGAYALLRDMGFEGVAITDSIGMGAVNTRWDFPTATVLAVQAGADAVLATDGTQAAVMRDALVAAVRSGELAEERLDVAAARTTALAGGDPVAMSCLDVRLPRLDVDRDEAPPPEASGRADG</sequence>
<evidence type="ECO:0000256" key="4">
    <source>
        <dbReference type="ARBA" id="ARBA00022801"/>
    </source>
</evidence>
<dbReference type="EC" id="3.2.1.52" evidence="3"/>
<evidence type="ECO:0000313" key="9">
    <source>
        <dbReference type="EMBL" id="KGM11999.1"/>
    </source>
</evidence>
<feature type="region of interest" description="Disordered" evidence="6">
    <location>
        <begin position="41"/>
        <end position="68"/>
    </location>
</feature>
<dbReference type="InterPro" id="IPR050226">
    <property type="entry name" value="NagZ_Beta-hexosaminidase"/>
</dbReference>
<comment type="similarity">
    <text evidence="2">Belongs to the glycosyl hydrolase 3 family.</text>
</comment>
<dbReference type="RefSeq" id="WP_161784016.1">
    <property type="nucleotide sequence ID" value="NZ_AXCY01000010.1"/>
</dbReference>
<dbReference type="Gene3D" id="3.20.20.300">
    <property type="entry name" value="Glycoside hydrolase, family 3, N-terminal domain"/>
    <property type="match status" value="1"/>
</dbReference>
<dbReference type="PANTHER" id="PTHR30480">
    <property type="entry name" value="BETA-HEXOSAMINIDASE-RELATED"/>
    <property type="match status" value="1"/>
</dbReference>